<dbReference type="PANTHER" id="PTHR45983">
    <property type="entry name" value="TYROSINE PHOSPHATSE N18, PUTATIVE-RELATED"/>
    <property type="match status" value="1"/>
</dbReference>
<feature type="region of interest" description="Disordered" evidence="5">
    <location>
        <begin position="311"/>
        <end position="335"/>
    </location>
</feature>
<proteinExistence type="inferred from homology"/>
<dbReference type="PANTHER" id="PTHR45983:SF1">
    <property type="entry name" value="TYROSINE-PROTEIN PHOSPHATASE NON-RECEPTOR TYPE 22"/>
    <property type="match status" value="1"/>
</dbReference>
<evidence type="ECO:0000256" key="2">
    <source>
        <dbReference type="ARBA" id="ARBA00022801"/>
    </source>
</evidence>
<evidence type="ECO:0000256" key="3">
    <source>
        <dbReference type="ARBA" id="ARBA00022912"/>
    </source>
</evidence>
<feature type="domain" description="Tyrosine specific protein phosphatases" evidence="7">
    <location>
        <begin position="213"/>
        <end position="290"/>
    </location>
</feature>
<dbReference type="InterPro" id="IPR016130">
    <property type="entry name" value="Tyr_Pase_AS"/>
</dbReference>
<feature type="region of interest" description="Disordered" evidence="5">
    <location>
        <begin position="638"/>
        <end position="667"/>
    </location>
</feature>
<keyword evidence="8" id="KW-1185">Reference proteome</keyword>
<dbReference type="GO" id="GO:0005634">
    <property type="term" value="C:nucleus"/>
    <property type="evidence" value="ECO:0007669"/>
    <property type="project" value="TreeGrafter"/>
</dbReference>
<sequence>MISFTWFSSMDQREIVIQNLERAKSIICNTEEFTNEFLKLKRQSATCKADKIYPTSTSERPENVSKNRYKDILPYDHSRVKLSLITSDKDSHYINANFIKGVYEPKTYIATQGPLSTTVVDFWRMIWEYKVQIVVMACLEFEMGKRKCERYWVEVDETPLHFGPFCISCEAEKERKEYVIRILQVQLNDSEIRTVYHFHYKCWPDHDVPSSINPILQLIWEMRCYQAHSEVPICVHCSAGCGRTGVICALDYTWSLLKDGILPMNFSIFNMIQEMRTQRPLLVQTQEQYKLVYDAVIELFKRQLEEFSRNSDATAMESETHQRATQASQALKRLSSSVREEEEKSQFSCHGVCGMDTLDQSRKNASPVRQAFSVGPLNTSTSRNMAATAEWNSWLARQTLHKHHSLDFVNLFWTELSLPLKPGDKTGINLDTKLPLARTKSIPFELVSHKTSEMLSGKGSGSCLALDSSSSHNLSTDTRRCIFRKLRHQPCTWSSEDPYFSSLSSDEPCSPALPAPAVSPIESVSSVSSAVDLTDQSLDSTSLDHSLYSSQAQNTHLLDAMVSSHQTGSPQLDEDNPPPLPKRTPESFIIPGEEDAPLLAASSNQQTFKNEKIRISKEWSSMSQLKFFDESVRLRPNKSLKLQRPRSEIHQDRSPSPSPPPLPERTPESFILADEESQPSVINNVVSLGDTGMKSTDKSSKDTKCFRRSKSLKIFQNVKNSICGPSSLVKPTGPEQANHFPSVLSFGHEKMLKGIGMKNFETTYSRVVAFSSKRPLPDE</sequence>
<dbReference type="EC" id="3.1.3.48" evidence="1"/>
<dbReference type="GeneID" id="110072332"/>
<dbReference type="CTD" id="26191"/>
<dbReference type="GO" id="GO:0050868">
    <property type="term" value="P:negative regulation of T cell activation"/>
    <property type="evidence" value="ECO:0007669"/>
    <property type="project" value="TreeGrafter"/>
</dbReference>
<feature type="region of interest" description="Disordered" evidence="5">
    <location>
        <begin position="563"/>
        <end position="589"/>
    </location>
</feature>
<dbReference type="RefSeq" id="XP_020636234.2">
    <property type="nucleotide sequence ID" value="XM_020780575.2"/>
</dbReference>
<dbReference type="Pfam" id="PF00102">
    <property type="entry name" value="Y_phosphatase"/>
    <property type="match status" value="1"/>
</dbReference>
<dbReference type="GO" id="GO:0050852">
    <property type="term" value="P:T cell receptor signaling pathway"/>
    <property type="evidence" value="ECO:0007669"/>
    <property type="project" value="TreeGrafter"/>
</dbReference>
<evidence type="ECO:0000259" key="7">
    <source>
        <dbReference type="PROSITE" id="PS50056"/>
    </source>
</evidence>
<evidence type="ECO:0000313" key="8">
    <source>
        <dbReference type="Proteomes" id="UP001652642"/>
    </source>
</evidence>
<dbReference type="Gene3D" id="3.90.190.10">
    <property type="entry name" value="Protein tyrosine phosphatase superfamily"/>
    <property type="match status" value="1"/>
</dbReference>
<dbReference type="GO" id="GO:0004726">
    <property type="term" value="F:non-membrane spanning protein tyrosine phosphatase activity"/>
    <property type="evidence" value="ECO:0007669"/>
    <property type="project" value="InterPro"/>
</dbReference>
<dbReference type="OrthoDB" id="10253954at2759"/>
<dbReference type="AlphaFoldDB" id="A0A6J0SR17"/>
<dbReference type="InterPro" id="IPR003595">
    <property type="entry name" value="Tyr_Pase_cat"/>
</dbReference>
<name>A0A6J0SR17_9SAUR</name>
<reference evidence="9" key="1">
    <citation type="submission" date="2025-08" db="UniProtKB">
        <authorList>
            <consortium name="RefSeq"/>
        </authorList>
    </citation>
    <scope>IDENTIFICATION</scope>
</reference>
<dbReference type="PRINTS" id="PR00700">
    <property type="entry name" value="PRTYPHPHTASE"/>
</dbReference>
<dbReference type="PROSITE" id="PS50056">
    <property type="entry name" value="TYR_PHOSPHATASE_2"/>
    <property type="match status" value="1"/>
</dbReference>
<dbReference type="InterPro" id="IPR029021">
    <property type="entry name" value="Prot-tyrosine_phosphatase-like"/>
</dbReference>
<evidence type="ECO:0000256" key="5">
    <source>
        <dbReference type="SAM" id="MobiDB-lite"/>
    </source>
</evidence>
<dbReference type="PROSITE" id="PS00383">
    <property type="entry name" value="TYR_PHOSPHATASE_1"/>
    <property type="match status" value="1"/>
</dbReference>
<dbReference type="GO" id="GO:0005737">
    <property type="term" value="C:cytoplasm"/>
    <property type="evidence" value="ECO:0007669"/>
    <property type="project" value="UniProtKB-SubCell"/>
</dbReference>
<dbReference type="InterPro" id="IPR000387">
    <property type="entry name" value="Tyr_Pase_dom"/>
</dbReference>
<evidence type="ECO:0000256" key="4">
    <source>
        <dbReference type="ARBA" id="ARBA00034734"/>
    </source>
</evidence>
<dbReference type="InterPro" id="IPR047170">
    <property type="entry name" value="PTN12/18/22"/>
</dbReference>
<feature type="domain" description="Tyrosine-protein phosphatase" evidence="6">
    <location>
        <begin position="33"/>
        <end position="299"/>
    </location>
</feature>
<feature type="compositionally biased region" description="Polar residues" evidence="5">
    <location>
        <begin position="323"/>
        <end position="335"/>
    </location>
</feature>
<dbReference type="SUPFAM" id="SSF52799">
    <property type="entry name" value="(Phosphotyrosine protein) phosphatases II"/>
    <property type="match status" value="1"/>
</dbReference>
<dbReference type="Proteomes" id="UP001652642">
    <property type="component" value="Chromosome 4"/>
</dbReference>
<dbReference type="InParanoid" id="A0A6J0SR17"/>
<protein>
    <recommendedName>
        <fullName evidence="1">protein-tyrosine-phosphatase</fullName>
        <ecNumber evidence="1">3.1.3.48</ecNumber>
    </recommendedName>
</protein>
<dbReference type="SMART" id="SM00404">
    <property type="entry name" value="PTPc_motif"/>
    <property type="match status" value="1"/>
</dbReference>
<gene>
    <name evidence="9" type="primary">PTPN22</name>
</gene>
<dbReference type="InterPro" id="IPR000242">
    <property type="entry name" value="PTP_cat"/>
</dbReference>
<evidence type="ECO:0000259" key="6">
    <source>
        <dbReference type="PROSITE" id="PS50055"/>
    </source>
</evidence>
<evidence type="ECO:0000313" key="9">
    <source>
        <dbReference type="RefSeq" id="XP_020636234.2"/>
    </source>
</evidence>
<dbReference type="PROSITE" id="PS50055">
    <property type="entry name" value="TYR_PHOSPHATASE_PTP"/>
    <property type="match status" value="1"/>
</dbReference>
<accession>A0A6J0SR17</accession>
<dbReference type="SMART" id="SM00194">
    <property type="entry name" value="PTPc"/>
    <property type="match status" value="1"/>
</dbReference>
<comment type="similarity">
    <text evidence="4">Belongs to the protein-tyrosine phosphatase family. Non-receptor class 4 subfamily.</text>
</comment>
<keyword evidence="3" id="KW-0904">Protein phosphatase</keyword>
<evidence type="ECO:0000256" key="1">
    <source>
        <dbReference type="ARBA" id="ARBA00013064"/>
    </source>
</evidence>
<organism evidence="8 9">
    <name type="scientific">Pogona vitticeps</name>
    <name type="common">central bearded dragon</name>
    <dbReference type="NCBI Taxonomy" id="103695"/>
    <lineage>
        <taxon>Eukaryota</taxon>
        <taxon>Metazoa</taxon>
        <taxon>Chordata</taxon>
        <taxon>Craniata</taxon>
        <taxon>Vertebrata</taxon>
        <taxon>Euteleostomi</taxon>
        <taxon>Lepidosauria</taxon>
        <taxon>Squamata</taxon>
        <taxon>Bifurcata</taxon>
        <taxon>Unidentata</taxon>
        <taxon>Episquamata</taxon>
        <taxon>Toxicofera</taxon>
        <taxon>Iguania</taxon>
        <taxon>Acrodonta</taxon>
        <taxon>Agamidae</taxon>
        <taxon>Amphibolurinae</taxon>
        <taxon>Pogona</taxon>
    </lineage>
</organism>
<keyword evidence="2" id="KW-0378">Hydrolase</keyword>